<organism evidence="1 2">
    <name type="scientific">Fulvimarina endophytica</name>
    <dbReference type="NCBI Taxonomy" id="2293836"/>
    <lineage>
        <taxon>Bacteria</taxon>
        <taxon>Pseudomonadati</taxon>
        <taxon>Pseudomonadota</taxon>
        <taxon>Alphaproteobacteria</taxon>
        <taxon>Hyphomicrobiales</taxon>
        <taxon>Aurantimonadaceae</taxon>
        <taxon>Fulvimarina</taxon>
    </lineage>
</organism>
<keyword evidence="2" id="KW-1185">Reference proteome</keyword>
<reference evidence="1 2" key="1">
    <citation type="submission" date="2018-08" db="EMBL/GenBank/DDBJ databases">
        <title>Fulvimarina sp. 85, whole genome shotgun sequence.</title>
        <authorList>
            <person name="Tuo L."/>
        </authorList>
    </citation>
    <scope>NUCLEOTIDE SEQUENCE [LARGE SCALE GENOMIC DNA]</scope>
    <source>
        <strain evidence="1 2">85</strain>
    </source>
</reference>
<evidence type="ECO:0000313" key="1">
    <source>
        <dbReference type="EMBL" id="RFC64339.1"/>
    </source>
</evidence>
<dbReference type="AlphaFoldDB" id="A0A371X547"/>
<gene>
    <name evidence="1" type="ORF">DYI37_08415</name>
</gene>
<dbReference type="InterPro" id="IPR036374">
    <property type="entry name" value="OxRdtase_Mopterin-bd_sf"/>
</dbReference>
<dbReference type="PROSITE" id="PS51318">
    <property type="entry name" value="TAT"/>
    <property type="match status" value="1"/>
</dbReference>
<dbReference type="SUPFAM" id="SSF56524">
    <property type="entry name" value="Oxidoreductase molybdopterin-binding domain"/>
    <property type="match status" value="1"/>
</dbReference>
<accession>A0A371X547</accession>
<sequence>MGMGHFNRRDLLVAAILAGTAGLLAPGSRTARAAGGGDDLTDLARLPMDKPDAPVIAIAGPSGPVRTVSREDLAGLEQTVLTTHMPWSPEVHHLEGPSLARFVSSFTQKDAADEISIEAIDGFIVTAPIAELVADGAVLVIRQDGDFLPVSAKGPAFVMFPFEERPEIADRSRFGRCIWQITRITIS</sequence>
<dbReference type="InterPro" id="IPR006311">
    <property type="entry name" value="TAT_signal"/>
</dbReference>
<comment type="caution">
    <text evidence="1">The sequence shown here is derived from an EMBL/GenBank/DDBJ whole genome shotgun (WGS) entry which is preliminary data.</text>
</comment>
<proteinExistence type="predicted"/>
<evidence type="ECO:0008006" key="3">
    <source>
        <dbReference type="Google" id="ProtNLM"/>
    </source>
</evidence>
<protein>
    <recommendedName>
        <fullName evidence="3">Oxidoreductase molybdopterin-binding domain-containing protein</fullName>
    </recommendedName>
</protein>
<dbReference type="Proteomes" id="UP000264310">
    <property type="component" value="Unassembled WGS sequence"/>
</dbReference>
<evidence type="ECO:0000313" key="2">
    <source>
        <dbReference type="Proteomes" id="UP000264310"/>
    </source>
</evidence>
<dbReference type="EMBL" id="QURL01000003">
    <property type="protein sequence ID" value="RFC64339.1"/>
    <property type="molecule type" value="Genomic_DNA"/>
</dbReference>
<name>A0A371X547_9HYPH</name>